<accession>A0AC61U5P4</accession>
<dbReference type="EMBL" id="CP087977">
    <property type="protein sequence ID" value="UUZ45299.1"/>
    <property type="molecule type" value="Genomic_DNA"/>
</dbReference>
<proteinExistence type="predicted"/>
<sequence length="69" mass="7440">MDEAPVEARPLEPGTWEPTPVPRPMYTMKARADRPEPAPQPAAPAAVDPEVPQVIDVEDEDLPAIAGWG</sequence>
<name>A0AC61U5P4_9MICO</name>
<organism evidence="1 2">
    <name type="scientific">Janibacter limosus</name>
    <dbReference type="NCBI Taxonomy" id="53458"/>
    <lineage>
        <taxon>Bacteria</taxon>
        <taxon>Bacillati</taxon>
        <taxon>Actinomycetota</taxon>
        <taxon>Actinomycetes</taxon>
        <taxon>Micrococcales</taxon>
        <taxon>Intrasporangiaceae</taxon>
        <taxon>Janibacter</taxon>
    </lineage>
</organism>
<dbReference type="Proteomes" id="UP001059663">
    <property type="component" value="Chromosome"/>
</dbReference>
<evidence type="ECO:0000313" key="1">
    <source>
        <dbReference type="EMBL" id="UUZ45299.1"/>
    </source>
</evidence>
<evidence type="ECO:0000313" key="2">
    <source>
        <dbReference type="Proteomes" id="UP001059663"/>
    </source>
</evidence>
<protein>
    <submittedName>
        <fullName evidence="1">Uncharacterized protein</fullName>
    </submittedName>
</protein>
<reference evidence="1" key="1">
    <citation type="submission" date="2021-11" db="EMBL/GenBank/DDBJ databases">
        <title>Study of the species diversity of bacterial strains isolated from a unique natural object - Shulgan-Tash cave (Bashkiria).</title>
        <authorList>
            <person name="Sazanova A.L."/>
            <person name="Chirak E.R."/>
            <person name="Safronova V.I."/>
        </authorList>
    </citation>
    <scope>NUCLEOTIDE SEQUENCE</scope>
    <source>
        <strain evidence="1">P1</strain>
    </source>
</reference>
<gene>
    <name evidence="1" type="ORF">LP422_03465</name>
</gene>